<organism evidence="2 3">
    <name type="scientific">Suillus subaureus</name>
    <dbReference type="NCBI Taxonomy" id="48587"/>
    <lineage>
        <taxon>Eukaryota</taxon>
        <taxon>Fungi</taxon>
        <taxon>Dikarya</taxon>
        <taxon>Basidiomycota</taxon>
        <taxon>Agaricomycotina</taxon>
        <taxon>Agaricomycetes</taxon>
        <taxon>Agaricomycetidae</taxon>
        <taxon>Boletales</taxon>
        <taxon>Suillineae</taxon>
        <taxon>Suillaceae</taxon>
        <taxon>Suillus</taxon>
    </lineage>
</organism>
<feature type="compositionally biased region" description="Polar residues" evidence="1">
    <location>
        <begin position="517"/>
        <end position="531"/>
    </location>
</feature>
<feature type="compositionally biased region" description="Pro residues" evidence="1">
    <location>
        <begin position="277"/>
        <end position="286"/>
    </location>
</feature>
<feature type="compositionally biased region" description="Low complexity" evidence="1">
    <location>
        <begin position="629"/>
        <end position="661"/>
    </location>
</feature>
<feature type="region of interest" description="Disordered" evidence="1">
    <location>
        <begin position="80"/>
        <end position="103"/>
    </location>
</feature>
<feature type="compositionally biased region" description="Basic residues" evidence="1">
    <location>
        <begin position="201"/>
        <end position="213"/>
    </location>
</feature>
<evidence type="ECO:0000313" key="3">
    <source>
        <dbReference type="Proteomes" id="UP000807769"/>
    </source>
</evidence>
<feature type="compositionally biased region" description="Basic residues" evidence="1">
    <location>
        <begin position="248"/>
        <end position="265"/>
    </location>
</feature>
<gene>
    <name evidence="2" type="ORF">BJ212DRAFT_1321542</name>
</gene>
<feature type="compositionally biased region" description="Polar residues" evidence="1">
    <location>
        <begin position="146"/>
        <end position="161"/>
    </location>
</feature>
<accession>A0A9P7JIQ8</accession>
<feature type="compositionally biased region" description="Basic and acidic residues" evidence="1">
    <location>
        <begin position="162"/>
        <end position="174"/>
    </location>
</feature>
<dbReference type="GeneID" id="64628426"/>
<feature type="region of interest" description="Disordered" evidence="1">
    <location>
        <begin position="393"/>
        <end position="790"/>
    </location>
</feature>
<feature type="compositionally biased region" description="Polar residues" evidence="1">
    <location>
        <begin position="690"/>
        <end position="718"/>
    </location>
</feature>
<evidence type="ECO:0000313" key="2">
    <source>
        <dbReference type="EMBL" id="KAG1824622.1"/>
    </source>
</evidence>
<dbReference type="Proteomes" id="UP000807769">
    <property type="component" value="Unassembled WGS sequence"/>
</dbReference>
<keyword evidence="3" id="KW-1185">Reference proteome</keyword>
<comment type="caution">
    <text evidence="2">The sequence shown here is derived from an EMBL/GenBank/DDBJ whole genome shotgun (WGS) entry which is preliminary data.</text>
</comment>
<feature type="compositionally biased region" description="Pro residues" evidence="1">
    <location>
        <begin position="424"/>
        <end position="444"/>
    </location>
</feature>
<evidence type="ECO:0000256" key="1">
    <source>
        <dbReference type="SAM" id="MobiDB-lite"/>
    </source>
</evidence>
<feature type="compositionally biased region" description="Pro residues" evidence="1">
    <location>
        <begin position="363"/>
        <end position="373"/>
    </location>
</feature>
<feature type="compositionally biased region" description="Low complexity" evidence="1">
    <location>
        <begin position="230"/>
        <end position="247"/>
    </location>
</feature>
<dbReference type="OrthoDB" id="2690066at2759"/>
<feature type="compositionally biased region" description="Polar residues" evidence="1">
    <location>
        <begin position="300"/>
        <end position="323"/>
    </location>
</feature>
<feature type="compositionally biased region" description="Pro residues" evidence="1">
    <location>
        <begin position="780"/>
        <end position="790"/>
    </location>
</feature>
<dbReference type="EMBL" id="JABBWG010000003">
    <property type="protein sequence ID" value="KAG1824622.1"/>
    <property type="molecule type" value="Genomic_DNA"/>
</dbReference>
<proteinExistence type="predicted"/>
<feature type="compositionally biased region" description="Pro residues" evidence="1">
    <location>
        <begin position="589"/>
        <end position="599"/>
    </location>
</feature>
<dbReference type="RefSeq" id="XP_041198339.1">
    <property type="nucleotide sequence ID" value="XM_041334409.1"/>
</dbReference>
<protein>
    <submittedName>
        <fullName evidence="2">Uncharacterized protein</fullName>
    </submittedName>
</protein>
<name>A0A9P7JIQ8_9AGAM</name>
<feature type="compositionally biased region" description="Polar residues" evidence="1">
    <location>
        <begin position="393"/>
        <end position="402"/>
    </location>
</feature>
<reference evidence="2" key="1">
    <citation type="journal article" date="2020" name="New Phytol.">
        <title>Comparative genomics reveals dynamic genome evolution in host specialist ectomycorrhizal fungi.</title>
        <authorList>
            <person name="Lofgren L.A."/>
            <person name="Nguyen N.H."/>
            <person name="Vilgalys R."/>
            <person name="Ruytinx J."/>
            <person name="Liao H.L."/>
            <person name="Branco S."/>
            <person name="Kuo A."/>
            <person name="LaButti K."/>
            <person name="Lipzen A."/>
            <person name="Andreopoulos W."/>
            <person name="Pangilinan J."/>
            <person name="Riley R."/>
            <person name="Hundley H."/>
            <person name="Na H."/>
            <person name="Barry K."/>
            <person name="Grigoriev I.V."/>
            <person name="Stajich J.E."/>
            <person name="Kennedy P.G."/>
        </authorList>
    </citation>
    <scope>NUCLEOTIDE SEQUENCE</scope>
    <source>
        <strain evidence="2">MN1</strain>
    </source>
</reference>
<dbReference type="PRINTS" id="PR01217">
    <property type="entry name" value="PRICHEXTENSN"/>
</dbReference>
<feature type="compositionally biased region" description="Polar residues" evidence="1">
    <location>
        <begin position="94"/>
        <end position="103"/>
    </location>
</feature>
<feature type="compositionally biased region" description="Pro residues" evidence="1">
    <location>
        <begin position="452"/>
        <end position="475"/>
    </location>
</feature>
<sequence>MSHTIPQVRRRTKLRSSGLRPDSNVVRASVFETALELGIHNSTVANWIFNSPLPEEVEELEDIPPETEAEEILTPALTFGSHTASDDSSTTSSPQNNVASARQNHMHKPSVFEPPHVHFDDFASAQLMLSLPPLSTPVNERERAESMSNLSGKPSNDVGHQSSEDIARQTDRKCATPSSAKSEAGYVSDGQYLSDSVGFKKSGKLKGKGKKGKLPALDLRPGFDEAPGYSSDGGYLSASSSKSQGKPSKGKSRAMAFFRRKPKKQRASDEDDDNYIPPVPAMPPMAVPSSPRPLKHLVATPSSPTRSGFTPLTLNFRTSTRASSPVLHSRKDRASPPVARVATPPSIVTPPRPSEQTINSMPSPSPSPVPPSTLPVALPSMLISHAPTSSAALSTVLPPTSQAPATPIRSPPSPSPRHIAIRPAAPPPTQPLPQPPPSPIPSTPSTPSRKAPGPPPTQALPPVPARPLPVPPSTPTTPSRRLPPFRPVAVPGPTAPLVPRRHPQAQPRVLFSPRPQPSHSASDSVVPQYTHDNGEASPRRYQSHSAVPSDDNSEIHPPKYGGMVRKQHSETSPPPFLQRRMHGMQGSPRHPPPDSPLPQVPNARSMHAPAFPSKFHEHFSSVSSMGYTSPALRSTSGSGSSSDPSVRSIRSSNAPSVSTSESHGHSSRHSGGIVDMSPETRSSSRSGSSHGKQITASIAYSRSHSSMLDTRSDVSTSVYDERSSTYNEEGGNDAKGAQADDEGDDDASFYPSDEQTAGRRTMYLVENGRGMDEDGDVFPPALPPPVGRYF</sequence>
<dbReference type="AlphaFoldDB" id="A0A9P7JIQ8"/>
<feature type="region of interest" description="Disordered" evidence="1">
    <location>
        <begin position="136"/>
        <end position="376"/>
    </location>
</feature>